<dbReference type="Proteomes" id="UP000681722">
    <property type="component" value="Unassembled WGS sequence"/>
</dbReference>
<dbReference type="PANTHER" id="PTHR14728:SF2">
    <property type="entry name" value="PROTEIN AURORA BOREALIS"/>
    <property type="match status" value="1"/>
</dbReference>
<evidence type="ECO:0000313" key="8">
    <source>
        <dbReference type="EMBL" id="CAF1027853.1"/>
    </source>
</evidence>
<dbReference type="GO" id="GO:0019901">
    <property type="term" value="F:protein kinase binding"/>
    <property type="evidence" value="ECO:0007669"/>
    <property type="project" value="TreeGrafter"/>
</dbReference>
<keyword evidence="11" id="KW-1185">Reference proteome</keyword>
<keyword evidence="3" id="KW-0132">Cell division</keyword>
<sequence length="275" mass="31612">MIPHRSSSSRSSSLSSLDRELLSFSPPKGQQYSSSPIPTNRRSSLFSIIQHNLTQDTKLLRDQTNSVTTPVSIQQQYRIVSNPFDPPTSVHLKQRLASPSIFQLENNQNQNRYTLKENRPYEWSVERRAVLNPVNLSEHILQIDAHLFNENLQERYQKAAGEFCEKLHLPTPAAIQLQQQTNNERNGWYNSRSGDISLTDVRSTTSLHNQQRDMGCQTRLSLPPKLDIESIIQSFCSSDNTSRNNDSTRSSQLNDSQIRRKLFLEDDEIDNDEQK</sequence>
<evidence type="ECO:0000313" key="9">
    <source>
        <dbReference type="EMBL" id="CAF3554967.1"/>
    </source>
</evidence>
<feature type="region of interest" description="Disordered" evidence="6">
    <location>
        <begin position="237"/>
        <end position="257"/>
    </location>
</feature>
<dbReference type="EMBL" id="CAJNOK010000762">
    <property type="protein sequence ID" value="CAF0773921.1"/>
    <property type="molecule type" value="Genomic_DNA"/>
</dbReference>
<proteinExistence type="inferred from homology"/>
<dbReference type="GO" id="GO:0051301">
    <property type="term" value="P:cell division"/>
    <property type="evidence" value="ECO:0007669"/>
    <property type="project" value="UniProtKB-KW"/>
</dbReference>
<accession>A0A814IR67</accession>
<dbReference type="Proteomes" id="UP000663829">
    <property type="component" value="Unassembled WGS sequence"/>
</dbReference>
<dbReference type="EMBL" id="CAJOBA010000762">
    <property type="protein sequence ID" value="CAF3554967.1"/>
    <property type="molecule type" value="Genomic_DNA"/>
</dbReference>
<protein>
    <recommendedName>
        <fullName evidence="2">Protein aurora borealis</fullName>
    </recommendedName>
</protein>
<evidence type="ECO:0000313" key="10">
    <source>
        <dbReference type="EMBL" id="CAF3798891.1"/>
    </source>
</evidence>
<evidence type="ECO:0000256" key="2">
    <source>
        <dbReference type="ARBA" id="ARBA00020055"/>
    </source>
</evidence>
<dbReference type="EMBL" id="CAJOBC010003751">
    <property type="protein sequence ID" value="CAF3798891.1"/>
    <property type="molecule type" value="Genomic_DNA"/>
</dbReference>
<keyword evidence="5" id="KW-0131">Cell cycle</keyword>
<evidence type="ECO:0000256" key="5">
    <source>
        <dbReference type="ARBA" id="ARBA00023306"/>
    </source>
</evidence>
<comment type="caution">
    <text evidence="8">The sequence shown here is derived from an EMBL/GenBank/DDBJ whole genome shotgun (WGS) entry which is preliminary data.</text>
</comment>
<dbReference type="AlphaFoldDB" id="A0A814IR67"/>
<dbReference type="OrthoDB" id="10011297at2759"/>
<evidence type="ECO:0000313" key="7">
    <source>
        <dbReference type="EMBL" id="CAF0773921.1"/>
    </source>
</evidence>
<comment type="similarity">
    <text evidence="1">Belongs to the BORA family.</text>
</comment>
<evidence type="ECO:0000256" key="1">
    <source>
        <dbReference type="ARBA" id="ARBA00010963"/>
    </source>
</evidence>
<dbReference type="GO" id="GO:0007088">
    <property type="term" value="P:regulation of mitotic nuclear division"/>
    <property type="evidence" value="ECO:0007669"/>
    <property type="project" value="TreeGrafter"/>
</dbReference>
<keyword evidence="4" id="KW-0498">Mitosis</keyword>
<reference evidence="8" key="1">
    <citation type="submission" date="2021-02" db="EMBL/GenBank/DDBJ databases">
        <authorList>
            <person name="Nowell W R."/>
        </authorList>
    </citation>
    <scope>NUCLEOTIDE SEQUENCE</scope>
</reference>
<organism evidence="8 11">
    <name type="scientific">Didymodactylos carnosus</name>
    <dbReference type="NCBI Taxonomy" id="1234261"/>
    <lineage>
        <taxon>Eukaryota</taxon>
        <taxon>Metazoa</taxon>
        <taxon>Spiralia</taxon>
        <taxon>Gnathifera</taxon>
        <taxon>Rotifera</taxon>
        <taxon>Eurotatoria</taxon>
        <taxon>Bdelloidea</taxon>
        <taxon>Philodinida</taxon>
        <taxon>Philodinidae</taxon>
        <taxon>Didymodactylos</taxon>
    </lineage>
</organism>
<dbReference type="GO" id="GO:0060236">
    <property type="term" value="P:regulation of mitotic spindle organization"/>
    <property type="evidence" value="ECO:0007669"/>
    <property type="project" value="TreeGrafter"/>
</dbReference>
<dbReference type="Pfam" id="PF15280">
    <property type="entry name" value="BORA_N"/>
    <property type="match status" value="1"/>
</dbReference>
<dbReference type="Proteomes" id="UP000682733">
    <property type="component" value="Unassembled WGS sequence"/>
</dbReference>
<dbReference type="EMBL" id="CAJNOQ010003751">
    <property type="protein sequence ID" value="CAF1027853.1"/>
    <property type="molecule type" value="Genomic_DNA"/>
</dbReference>
<dbReference type="Proteomes" id="UP000677228">
    <property type="component" value="Unassembled WGS sequence"/>
</dbReference>
<evidence type="ECO:0000313" key="11">
    <source>
        <dbReference type="Proteomes" id="UP000663829"/>
    </source>
</evidence>
<evidence type="ECO:0000256" key="3">
    <source>
        <dbReference type="ARBA" id="ARBA00022618"/>
    </source>
</evidence>
<dbReference type="GO" id="GO:0005634">
    <property type="term" value="C:nucleus"/>
    <property type="evidence" value="ECO:0007669"/>
    <property type="project" value="TreeGrafter"/>
</dbReference>
<dbReference type="PRINTS" id="PR02038">
    <property type="entry name" value="AURORABORA"/>
</dbReference>
<evidence type="ECO:0000256" key="6">
    <source>
        <dbReference type="SAM" id="MobiDB-lite"/>
    </source>
</evidence>
<evidence type="ECO:0000256" key="4">
    <source>
        <dbReference type="ARBA" id="ARBA00022776"/>
    </source>
</evidence>
<dbReference type="GO" id="GO:0005737">
    <property type="term" value="C:cytoplasm"/>
    <property type="evidence" value="ECO:0007669"/>
    <property type="project" value="TreeGrafter"/>
</dbReference>
<gene>
    <name evidence="8" type="ORF">GPM918_LOCUS15123</name>
    <name evidence="7" type="ORF">OVA965_LOCUS3236</name>
    <name evidence="10" type="ORF">SRO942_LOCUS15123</name>
    <name evidence="9" type="ORF">TMI583_LOCUS3235</name>
</gene>
<feature type="compositionally biased region" description="Low complexity" evidence="6">
    <location>
        <begin position="237"/>
        <end position="251"/>
    </location>
</feature>
<dbReference type="InterPro" id="IPR023252">
    <property type="entry name" value="Aurora_borealis_protein"/>
</dbReference>
<name>A0A814IR67_9BILA</name>
<dbReference type="PANTHER" id="PTHR14728">
    <property type="entry name" value="PROTEIN AURORA BOREALIS"/>
    <property type="match status" value="1"/>
</dbReference>